<gene>
    <name evidence="1" type="ORF">ASU33_13445</name>
</gene>
<name>A0A9X0L4F2_SOLP1</name>
<dbReference type="OrthoDB" id="707631at2"/>
<dbReference type="EMBL" id="LNAL01000007">
    <property type="protein sequence ID" value="KUG07357.1"/>
    <property type="molecule type" value="Genomic_DNA"/>
</dbReference>
<protein>
    <submittedName>
        <fullName evidence="1">Uncharacterized protein</fullName>
    </submittedName>
</protein>
<comment type="caution">
    <text evidence="1">The sequence shown here is derived from an EMBL/GenBank/DDBJ whole genome shotgun (WGS) entry which is preliminary data.</text>
</comment>
<dbReference type="RefSeq" id="WP_059070982.1">
    <property type="nucleotide sequence ID" value="NZ_LNAL01000007.1"/>
</dbReference>
<sequence length="87" mass="10110">MLIGAPVDPFFRLPLWLRTAIVENVLFAYNYEHLQFLEDFIGAKLRSRGSTKYGWANQSFESRLLTWMTSARNRAKFLKAIANLKAK</sequence>
<evidence type="ECO:0000313" key="2">
    <source>
        <dbReference type="Proteomes" id="UP000054223"/>
    </source>
</evidence>
<accession>A0A9X0L4F2</accession>
<reference evidence="1 2" key="1">
    <citation type="submission" date="2015-11" db="EMBL/GenBank/DDBJ databases">
        <title>Solirubrum puertoriconensis gen. nov. an environmental bacteria isolated in Puerto Rico.</title>
        <authorList>
            <person name="Cuebas-Irizarry M.F."/>
            <person name="Montalvo-Rodriguez R."/>
        </authorList>
    </citation>
    <scope>NUCLEOTIDE SEQUENCE [LARGE SCALE GENOMIC DNA]</scope>
    <source>
        <strain evidence="1 2">MC1A</strain>
    </source>
</reference>
<dbReference type="AlphaFoldDB" id="A0A9X0L4F2"/>
<keyword evidence="2" id="KW-1185">Reference proteome</keyword>
<organism evidence="1 2">
    <name type="scientific">Solirubrum puertoriconensis</name>
    <dbReference type="NCBI Taxonomy" id="1751427"/>
    <lineage>
        <taxon>Bacteria</taxon>
        <taxon>Pseudomonadati</taxon>
        <taxon>Bacteroidota</taxon>
        <taxon>Cytophagia</taxon>
        <taxon>Cytophagales</taxon>
    </lineage>
</organism>
<proteinExistence type="predicted"/>
<dbReference type="Proteomes" id="UP000054223">
    <property type="component" value="Unassembled WGS sequence"/>
</dbReference>
<evidence type="ECO:0000313" key="1">
    <source>
        <dbReference type="EMBL" id="KUG07357.1"/>
    </source>
</evidence>